<gene>
    <name evidence="2" type="ordered locus">RHA1_ro08463</name>
</gene>
<dbReference type="HOGENOM" id="CLU_2344766_0_0_11"/>
<keyword evidence="2" id="KW-0614">Plasmid</keyword>
<protein>
    <submittedName>
        <fullName evidence="2">Uncharacterized protein</fullName>
    </submittedName>
</protein>
<evidence type="ECO:0000313" key="3">
    <source>
        <dbReference type="Proteomes" id="UP000008710"/>
    </source>
</evidence>
<sequence>MTRGRTQNKSPSMLKVNAAMRALTGLVGCCSGGYQCHHTRRPRPSDQWRQEHEARCGDRSPPRQEPPDEVRRLVLPRLVQLDEDACNVTSRHTNRVQ</sequence>
<feature type="region of interest" description="Disordered" evidence="1">
    <location>
        <begin position="39"/>
        <end position="71"/>
    </location>
</feature>
<accession>Q0RYX9</accession>
<dbReference type="AlphaFoldDB" id="Q0RYX9"/>
<dbReference type="Proteomes" id="UP000008710">
    <property type="component" value="Plasmid pRHL1"/>
</dbReference>
<dbReference type="EMBL" id="CP000432">
    <property type="protein sequence ID" value="ABG99507.1"/>
    <property type="molecule type" value="Genomic_DNA"/>
</dbReference>
<feature type="compositionally biased region" description="Basic and acidic residues" evidence="1">
    <location>
        <begin position="43"/>
        <end position="71"/>
    </location>
</feature>
<reference evidence="3" key="1">
    <citation type="journal article" date="2006" name="Proc. Natl. Acad. Sci. U.S.A.">
        <title>The complete genome of Rhodococcus sp. RHA1 provides insights into a catabolic powerhouse.</title>
        <authorList>
            <person name="McLeod M.P."/>
            <person name="Warren R.L."/>
            <person name="Hsiao W.W.L."/>
            <person name="Araki N."/>
            <person name="Myhre M."/>
            <person name="Fernandes C."/>
            <person name="Miyazawa D."/>
            <person name="Wong W."/>
            <person name="Lillquist A.L."/>
            <person name="Wang D."/>
            <person name="Dosanjh M."/>
            <person name="Hara H."/>
            <person name="Petrescu A."/>
            <person name="Morin R.D."/>
            <person name="Yang G."/>
            <person name="Stott J.M."/>
            <person name="Schein J.E."/>
            <person name="Shin H."/>
            <person name="Smailus D."/>
            <person name="Siddiqui A.S."/>
            <person name="Marra M.A."/>
            <person name="Jones S.J.M."/>
            <person name="Holt R."/>
            <person name="Brinkman F.S.L."/>
            <person name="Miyauchi K."/>
            <person name="Fukuda M."/>
            <person name="Davies J.E."/>
            <person name="Mohn W.W."/>
            <person name="Eltis L.D."/>
        </authorList>
    </citation>
    <scope>NUCLEOTIDE SEQUENCE [LARGE SCALE GENOMIC DNA]</scope>
    <source>
        <strain evidence="3">RHA1</strain>
    </source>
</reference>
<evidence type="ECO:0000256" key="1">
    <source>
        <dbReference type="SAM" id="MobiDB-lite"/>
    </source>
</evidence>
<evidence type="ECO:0000313" key="2">
    <source>
        <dbReference type="EMBL" id="ABG99507.1"/>
    </source>
</evidence>
<organism evidence="2 3">
    <name type="scientific">Rhodococcus jostii (strain RHA1)</name>
    <dbReference type="NCBI Taxonomy" id="101510"/>
    <lineage>
        <taxon>Bacteria</taxon>
        <taxon>Bacillati</taxon>
        <taxon>Actinomycetota</taxon>
        <taxon>Actinomycetes</taxon>
        <taxon>Mycobacteriales</taxon>
        <taxon>Nocardiaceae</taxon>
        <taxon>Rhodococcus</taxon>
    </lineage>
</organism>
<name>Q0RYX9_RHOJR</name>
<dbReference type="KEGG" id="rha:RHA1_ro08463"/>
<proteinExistence type="predicted"/>
<geneLocation type="plasmid" evidence="2 3">
    <name>pRHL1</name>
</geneLocation>